<organism evidence="1 2">
    <name type="scientific">Streptomyces chryseus</name>
    <dbReference type="NCBI Taxonomy" id="68186"/>
    <lineage>
        <taxon>Bacteria</taxon>
        <taxon>Bacillati</taxon>
        <taxon>Actinomycetota</taxon>
        <taxon>Actinomycetes</taxon>
        <taxon>Kitasatosporales</taxon>
        <taxon>Streptomycetaceae</taxon>
        <taxon>Streptomyces</taxon>
    </lineage>
</organism>
<name>A0ABQ3DGE8_9ACTN</name>
<gene>
    <name evidence="1" type="ORF">GCM10010346_10210</name>
</gene>
<protein>
    <recommendedName>
        <fullName evidence="3">Cytochrome P450</fullName>
    </recommendedName>
</protein>
<evidence type="ECO:0000313" key="1">
    <source>
        <dbReference type="EMBL" id="GHA89709.1"/>
    </source>
</evidence>
<reference evidence="2" key="1">
    <citation type="journal article" date="2019" name="Int. J. Syst. Evol. Microbiol.">
        <title>The Global Catalogue of Microorganisms (GCM) 10K type strain sequencing project: providing services to taxonomists for standard genome sequencing and annotation.</title>
        <authorList>
            <consortium name="The Broad Institute Genomics Platform"/>
            <consortium name="The Broad Institute Genome Sequencing Center for Infectious Disease"/>
            <person name="Wu L."/>
            <person name="Ma J."/>
        </authorList>
    </citation>
    <scope>NUCLEOTIDE SEQUENCE [LARGE SCALE GENOMIC DNA]</scope>
    <source>
        <strain evidence="2">JCM 4737</strain>
    </source>
</reference>
<evidence type="ECO:0008006" key="3">
    <source>
        <dbReference type="Google" id="ProtNLM"/>
    </source>
</evidence>
<evidence type="ECO:0000313" key="2">
    <source>
        <dbReference type="Proteomes" id="UP000599437"/>
    </source>
</evidence>
<proteinExistence type="predicted"/>
<keyword evidence="2" id="KW-1185">Reference proteome</keyword>
<dbReference type="EMBL" id="BMVO01000002">
    <property type="protein sequence ID" value="GHA89709.1"/>
    <property type="molecule type" value="Genomic_DNA"/>
</dbReference>
<dbReference type="Gene3D" id="1.10.630.10">
    <property type="entry name" value="Cytochrome P450"/>
    <property type="match status" value="1"/>
</dbReference>
<dbReference type="Proteomes" id="UP000599437">
    <property type="component" value="Unassembled WGS sequence"/>
</dbReference>
<accession>A0ABQ3DGE8</accession>
<comment type="caution">
    <text evidence="1">The sequence shown here is derived from an EMBL/GenBank/DDBJ whole genome shotgun (WGS) entry which is preliminary data.</text>
</comment>
<dbReference type="InterPro" id="IPR036396">
    <property type="entry name" value="Cyt_P450_sf"/>
</dbReference>
<dbReference type="SUPFAM" id="SSF48264">
    <property type="entry name" value="Cytochrome P450"/>
    <property type="match status" value="1"/>
</dbReference>
<sequence length="260" mass="26650">MDMTTPTPTPDARALLCDPRFLVPQAPSGGAPGSMRWLRGAVPRFSNGPTHARRRALAEAELRRLDPSRLREAARTATRAAASPDAAPHVPVAVLGAALGARGDVVPATRAVAAAYRPGASPELTARADEGVRTLMGLLPDGEAESVANRIGLLVQTCDATAALITGALERAATGRPPGSVEELLTDTLRLSPPVRGTQRVAGPEAALNGRPVPEGSEVPLDLAAAGAPFGHGVRPCPGSRHALALACGVLDVLPEEKAS</sequence>